<evidence type="ECO:0000313" key="2">
    <source>
        <dbReference type="EMBL" id="MBW75408.1"/>
    </source>
</evidence>
<keyword evidence="1" id="KW-0812">Transmembrane</keyword>
<accession>A0A2M4DE55</accession>
<evidence type="ECO:0000256" key="1">
    <source>
        <dbReference type="SAM" id="Phobius"/>
    </source>
</evidence>
<dbReference type="EMBL" id="GGFL01011230">
    <property type="protein sequence ID" value="MBW75408.1"/>
    <property type="molecule type" value="Transcribed_RNA"/>
</dbReference>
<organism evidence="2">
    <name type="scientific">Anopheles darlingi</name>
    <name type="common">Mosquito</name>
    <dbReference type="NCBI Taxonomy" id="43151"/>
    <lineage>
        <taxon>Eukaryota</taxon>
        <taxon>Metazoa</taxon>
        <taxon>Ecdysozoa</taxon>
        <taxon>Arthropoda</taxon>
        <taxon>Hexapoda</taxon>
        <taxon>Insecta</taxon>
        <taxon>Pterygota</taxon>
        <taxon>Neoptera</taxon>
        <taxon>Endopterygota</taxon>
        <taxon>Diptera</taxon>
        <taxon>Nematocera</taxon>
        <taxon>Culicoidea</taxon>
        <taxon>Culicidae</taxon>
        <taxon>Anophelinae</taxon>
        <taxon>Anopheles</taxon>
    </lineage>
</organism>
<dbReference type="AlphaFoldDB" id="A0A2M4DE55"/>
<keyword evidence="1" id="KW-0472">Membrane</keyword>
<name>A0A2M4DE55_ANODA</name>
<sequence>MQRGRLTLRVEVALLERRNAFLLVLLLGHVFAQIALQFNARLLRFGVLLLQLAHVFLHLVDFGVQIRHSALPLRQLGRLFLNDRLQLVGFGAVVDHL</sequence>
<keyword evidence="1" id="KW-1133">Transmembrane helix</keyword>
<proteinExistence type="predicted"/>
<feature type="transmembrane region" description="Helical" evidence="1">
    <location>
        <begin position="20"/>
        <end position="36"/>
    </location>
</feature>
<protein>
    <submittedName>
        <fullName evidence="2">Putative secreted protein</fullName>
    </submittedName>
</protein>
<reference evidence="2" key="1">
    <citation type="submission" date="2018-01" db="EMBL/GenBank/DDBJ databases">
        <title>An insight into the sialome of Amazonian anophelines.</title>
        <authorList>
            <person name="Ribeiro J.M."/>
            <person name="Scarpassa V."/>
            <person name="Calvo E."/>
        </authorList>
    </citation>
    <scope>NUCLEOTIDE SEQUENCE</scope>
</reference>